<name>A0A809REJ4_9PROT</name>
<keyword evidence="3" id="KW-0597">Phosphoprotein</keyword>
<dbReference type="InterPro" id="IPR050469">
    <property type="entry name" value="Diguanylate_Cyclase"/>
</dbReference>
<dbReference type="PANTHER" id="PTHR45138">
    <property type="entry name" value="REGULATORY COMPONENTS OF SENSORY TRANSDUCTION SYSTEM"/>
    <property type="match status" value="1"/>
</dbReference>
<dbReference type="PANTHER" id="PTHR45138:SF9">
    <property type="entry name" value="DIGUANYLATE CYCLASE DGCM-RELATED"/>
    <property type="match status" value="1"/>
</dbReference>
<dbReference type="InterPro" id="IPR043128">
    <property type="entry name" value="Rev_trsase/Diguanyl_cyclase"/>
</dbReference>
<dbReference type="GO" id="GO:0052621">
    <property type="term" value="F:diguanylate cyclase activity"/>
    <property type="evidence" value="ECO:0007669"/>
    <property type="project" value="UniProtKB-EC"/>
</dbReference>
<evidence type="ECO:0000256" key="3">
    <source>
        <dbReference type="PROSITE-ProRule" id="PRU00169"/>
    </source>
</evidence>
<dbReference type="NCBIfam" id="TIGR00254">
    <property type="entry name" value="GGDEF"/>
    <property type="match status" value="1"/>
</dbReference>
<dbReference type="PROSITE" id="PS50887">
    <property type="entry name" value="GGDEF"/>
    <property type="match status" value="1"/>
</dbReference>
<dbReference type="Pfam" id="PF00990">
    <property type="entry name" value="GGDEF"/>
    <property type="match status" value="1"/>
</dbReference>
<dbReference type="Pfam" id="PF00072">
    <property type="entry name" value="Response_reg"/>
    <property type="match status" value="2"/>
</dbReference>
<comment type="catalytic activity">
    <reaction evidence="2">
        <text>2 GTP = 3',3'-c-di-GMP + 2 diphosphate</text>
        <dbReference type="Rhea" id="RHEA:24898"/>
        <dbReference type="ChEBI" id="CHEBI:33019"/>
        <dbReference type="ChEBI" id="CHEBI:37565"/>
        <dbReference type="ChEBI" id="CHEBI:58805"/>
        <dbReference type="EC" id="2.7.7.65"/>
    </reaction>
</comment>
<evidence type="ECO:0000259" key="5">
    <source>
        <dbReference type="PROSITE" id="PS50887"/>
    </source>
</evidence>
<organism evidence="6 7">
    <name type="scientific">Sulfuriferula nivalis</name>
    <dbReference type="NCBI Taxonomy" id="2675298"/>
    <lineage>
        <taxon>Bacteria</taxon>
        <taxon>Pseudomonadati</taxon>
        <taxon>Pseudomonadota</taxon>
        <taxon>Betaproteobacteria</taxon>
        <taxon>Nitrosomonadales</taxon>
        <taxon>Sulfuricellaceae</taxon>
        <taxon>Sulfuriferula</taxon>
    </lineage>
</organism>
<dbReference type="Proteomes" id="UP000463939">
    <property type="component" value="Chromosome"/>
</dbReference>
<dbReference type="InterPro" id="IPR000160">
    <property type="entry name" value="GGDEF_dom"/>
</dbReference>
<feature type="domain" description="GGDEF" evidence="5">
    <location>
        <begin position="303"/>
        <end position="429"/>
    </location>
</feature>
<gene>
    <name evidence="6" type="ORF">SFSGTM_09070</name>
</gene>
<dbReference type="RefSeq" id="WP_162084155.1">
    <property type="nucleotide sequence ID" value="NZ_AP021881.1"/>
</dbReference>
<dbReference type="PROSITE" id="PS50110">
    <property type="entry name" value="RESPONSE_REGULATORY"/>
    <property type="match status" value="2"/>
</dbReference>
<dbReference type="SMART" id="SM00267">
    <property type="entry name" value="GGDEF"/>
    <property type="match status" value="1"/>
</dbReference>
<sequence length="429" mass="47935">MSKSNNTHLNTIVSDHIAPEILLIEDQHSLAHMTAAMLYERWDFAVTIATTKQQAQDIIRKKPGVFFLAVSDLNLPDAPHGEIIDVLTAAKLPFIALTGMFNEQMRNDIMSRGAIDYVLKDTINAYEYIVELVGRLHKNTLTKVLVIDDSASVRAMLQEMLRIQFIQVVTAENGREGITKLWQQPDIKLVLVDHEMPVMDGFTFLSTVRRKLSKVQLAVIGISGSENKQLSAQFLKMGANDFIAKPFSYEELACRVRQNLEMQEGIEAVRYIAFHDYLTGLLNRRAFFEQGAVLFNQNIKHANPLAVAVIDIDFFKKINDAYGHDAGDITLKHFAAILVEHFGANLVARIGGEEFAVLIDETTNVEARFEALRLHVASAIVDFNNMQIAYTISIGLTQQSQSGLNAMLKLADTNLYTAKNSGRNQLVAV</sequence>
<dbReference type="SUPFAM" id="SSF55073">
    <property type="entry name" value="Nucleotide cyclase"/>
    <property type="match status" value="1"/>
</dbReference>
<dbReference type="GO" id="GO:1902201">
    <property type="term" value="P:negative regulation of bacterial-type flagellum-dependent cell motility"/>
    <property type="evidence" value="ECO:0007669"/>
    <property type="project" value="TreeGrafter"/>
</dbReference>
<dbReference type="KEGG" id="sniv:SFSGTM_09070"/>
<accession>A0A809REJ4</accession>
<feature type="modified residue" description="4-aspartylphosphate" evidence="3">
    <location>
        <position position="193"/>
    </location>
</feature>
<dbReference type="EC" id="2.7.7.65" evidence="1"/>
<proteinExistence type="predicted"/>
<evidence type="ECO:0000313" key="7">
    <source>
        <dbReference type="Proteomes" id="UP000463939"/>
    </source>
</evidence>
<dbReference type="AlphaFoldDB" id="A0A809REJ4"/>
<feature type="domain" description="Response regulatory" evidence="4">
    <location>
        <begin position="20"/>
        <end position="135"/>
    </location>
</feature>
<dbReference type="GO" id="GO:0043709">
    <property type="term" value="P:cell adhesion involved in single-species biofilm formation"/>
    <property type="evidence" value="ECO:0007669"/>
    <property type="project" value="TreeGrafter"/>
</dbReference>
<dbReference type="FunFam" id="3.30.70.270:FF:000001">
    <property type="entry name" value="Diguanylate cyclase domain protein"/>
    <property type="match status" value="1"/>
</dbReference>
<dbReference type="SUPFAM" id="SSF52172">
    <property type="entry name" value="CheY-like"/>
    <property type="match status" value="2"/>
</dbReference>
<dbReference type="InterPro" id="IPR011006">
    <property type="entry name" value="CheY-like_superfamily"/>
</dbReference>
<protein>
    <recommendedName>
        <fullName evidence="1">diguanylate cyclase</fullName>
        <ecNumber evidence="1">2.7.7.65</ecNumber>
    </recommendedName>
</protein>
<evidence type="ECO:0000256" key="1">
    <source>
        <dbReference type="ARBA" id="ARBA00012528"/>
    </source>
</evidence>
<evidence type="ECO:0000256" key="2">
    <source>
        <dbReference type="ARBA" id="ARBA00034247"/>
    </source>
</evidence>
<dbReference type="Gene3D" id="3.40.50.2300">
    <property type="match status" value="2"/>
</dbReference>
<dbReference type="Gene3D" id="3.30.70.270">
    <property type="match status" value="1"/>
</dbReference>
<feature type="domain" description="Response regulatory" evidence="4">
    <location>
        <begin position="143"/>
        <end position="260"/>
    </location>
</feature>
<dbReference type="CDD" id="cd01949">
    <property type="entry name" value="GGDEF"/>
    <property type="match status" value="1"/>
</dbReference>
<dbReference type="GO" id="GO:0005886">
    <property type="term" value="C:plasma membrane"/>
    <property type="evidence" value="ECO:0007669"/>
    <property type="project" value="TreeGrafter"/>
</dbReference>
<keyword evidence="7" id="KW-1185">Reference proteome</keyword>
<dbReference type="GO" id="GO:0000160">
    <property type="term" value="P:phosphorelay signal transduction system"/>
    <property type="evidence" value="ECO:0007669"/>
    <property type="project" value="InterPro"/>
</dbReference>
<dbReference type="EMBL" id="AP021881">
    <property type="protein sequence ID" value="BBP00199.1"/>
    <property type="molecule type" value="Genomic_DNA"/>
</dbReference>
<feature type="modified residue" description="4-aspartylphosphate" evidence="3">
    <location>
        <position position="72"/>
    </location>
</feature>
<reference evidence="7" key="1">
    <citation type="submission" date="2019-11" db="EMBL/GenBank/DDBJ databases">
        <title>Isolation and characterization of a novel species in the genus Sulfuriferula.</title>
        <authorList>
            <person name="Mochizuki J."/>
            <person name="Kojima H."/>
            <person name="Fukui M."/>
        </authorList>
    </citation>
    <scope>NUCLEOTIDE SEQUENCE [LARGE SCALE GENOMIC DNA]</scope>
    <source>
        <strain evidence="7">SGTM</strain>
    </source>
</reference>
<dbReference type="InterPro" id="IPR029787">
    <property type="entry name" value="Nucleotide_cyclase"/>
</dbReference>
<dbReference type="SMART" id="SM00448">
    <property type="entry name" value="REC"/>
    <property type="match status" value="2"/>
</dbReference>
<evidence type="ECO:0000259" key="4">
    <source>
        <dbReference type="PROSITE" id="PS50110"/>
    </source>
</evidence>
<evidence type="ECO:0000313" key="6">
    <source>
        <dbReference type="EMBL" id="BBP00199.1"/>
    </source>
</evidence>
<dbReference type="InterPro" id="IPR001789">
    <property type="entry name" value="Sig_transdc_resp-reg_receiver"/>
</dbReference>